<accession>A0A835GJI0</accession>
<gene>
    <name evidence="1" type="ORF">HW555_004837</name>
</gene>
<dbReference type="Proteomes" id="UP000648187">
    <property type="component" value="Unassembled WGS sequence"/>
</dbReference>
<dbReference type="EMBL" id="JACKWZ010000057">
    <property type="protein sequence ID" value="KAF9418304.1"/>
    <property type="molecule type" value="Genomic_DNA"/>
</dbReference>
<keyword evidence="2" id="KW-1185">Reference proteome</keyword>
<evidence type="ECO:0000313" key="1">
    <source>
        <dbReference type="EMBL" id="KAF9418304.1"/>
    </source>
</evidence>
<protein>
    <submittedName>
        <fullName evidence="1">Uncharacterized protein</fullName>
    </submittedName>
</protein>
<evidence type="ECO:0000313" key="2">
    <source>
        <dbReference type="Proteomes" id="UP000648187"/>
    </source>
</evidence>
<sequence length="244" mass="27753">MEDVTRAVSEMSTLFKQRMADFEQEQKNKPGTPTDASLGLTAEYTAFRNFIMQALSVLQQQVNFLVQSMDSMQMRSRRKILLMHGVSESEAKEEDTAQVVVQVIKDRLKLDIKPSDIKRCHRMGRTSQKARPILLKLQDVALRDNIWHTKTKCKGSGITISEFLTKARHSVFMSARERFGVSQCWTREGTVYVLDFKGIRHRVTSSEDLDKIELQPSERDVAPPVAMAAGKVVVPRAKRAASRR</sequence>
<organism evidence="1 2">
    <name type="scientific">Spodoptera exigua</name>
    <name type="common">Beet armyworm</name>
    <name type="synonym">Noctua fulgens</name>
    <dbReference type="NCBI Taxonomy" id="7107"/>
    <lineage>
        <taxon>Eukaryota</taxon>
        <taxon>Metazoa</taxon>
        <taxon>Ecdysozoa</taxon>
        <taxon>Arthropoda</taxon>
        <taxon>Hexapoda</taxon>
        <taxon>Insecta</taxon>
        <taxon>Pterygota</taxon>
        <taxon>Neoptera</taxon>
        <taxon>Endopterygota</taxon>
        <taxon>Lepidoptera</taxon>
        <taxon>Glossata</taxon>
        <taxon>Ditrysia</taxon>
        <taxon>Noctuoidea</taxon>
        <taxon>Noctuidae</taxon>
        <taxon>Amphipyrinae</taxon>
        <taxon>Spodoptera</taxon>
    </lineage>
</organism>
<dbReference type="AlphaFoldDB" id="A0A835GJI0"/>
<proteinExistence type="predicted"/>
<dbReference type="Gene3D" id="3.30.70.1820">
    <property type="entry name" value="L1 transposable element, RRM domain"/>
    <property type="match status" value="1"/>
</dbReference>
<reference evidence="1" key="1">
    <citation type="submission" date="2020-08" db="EMBL/GenBank/DDBJ databases">
        <title>Spodoptera exigua strain:BAW_Kor-Di-RS1 Genome sequencing and assembly.</title>
        <authorList>
            <person name="Kim J."/>
            <person name="Nam H.Y."/>
            <person name="Kwon M."/>
            <person name="Choi J.H."/>
            <person name="Cho S.R."/>
            <person name="Kim G.-H."/>
        </authorList>
    </citation>
    <scope>NUCLEOTIDE SEQUENCE</scope>
    <source>
        <strain evidence="1">BAW_Kor-Di-RS1</strain>
        <tissue evidence="1">Whole-body</tissue>
    </source>
</reference>
<name>A0A835GJI0_SPOEX</name>
<comment type="caution">
    <text evidence="1">The sequence shown here is derived from an EMBL/GenBank/DDBJ whole genome shotgun (WGS) entry which is preliminary data.</text>
</comment>